<protein>
    <submittedName>
        <fullName evidence="1">Uncharacterized protein</fullName>
    </submittedName>
</protein>
<dbReference type="Proteomes" id="UP001302745">
    <property type="component" value="Unassembled WGS sequence"/>
</dbReference>
<dbReference type="EMBL" id="MU856853">
    <property type="protein sequence ID" value="KAK4157278.1"/>
    <property type="molecule type" value="Genomic_DNA"/>
</dbReference>
<dbReference type="AlphaFoldDB" id="A0AAN6VT22"/>
<reference evidence="1" key="1">
    <citation type="journal article" date="2023" name="Mol. Phylogenet. Evol.">
        <title>Genome-scale phylogeny and comparative genomics of the fungal order Sordariales.</title>
        <authorList>
            <person name="Hensen N."/>
            <person name="Bonometti L."/>
            <person name="Westerberg I."/>
            <person name="Brannstrom I.O."/>
            <person name="Guillou S."/>
            <person name="Cros-Aarteil S."/>
            <person name="Calhoun S."/>
            <person name="Haridas S."/>
            <person name="Kuo A."/>
            <person name="Mondo S."/>
            <person name="Pangilinan J."/>
            <person name="Riley R."/>
            <person name="LaButti K."/>
            <person name="Andreopoulos B."/>
            <person name="Lipzen A."/>
            <person name="Chen C."/>
            <person name="Yan M."/>
            <person name="Daum C."/>
            <person name="Ng V."/>
            <person name="Clum A."/>
            <person name="Steindorff A."/>
            <person name="Ohm R.A."/>
            <person name="Martin F."/>
            <person name="Silar P."/>
            <person name="Natvig D.O."/>
            <person name="Lalanne C."/>
            <person name="Gautier V."/>
            <person name="Ament-Velasquez S.L."/>
            <person name="Kruys A."/>
            <person name="Hutchinson M.I."/>
            <person name="Powell A.J."/>
            <person name="Barry K."/>
            <person name="Miller A.N."/>
            <person name="Grigoriev I.V."/>
            <person name="Debuchy R."/>
            <person name="Gladieux P."/>
            <person name="Hiltunen Thoren M."/>
            <person name="Johannesson H."/>
        </authorList>
    </citation>
    <scope>NUCLEOTIDE SEQUENCE</scope>
    <source>
        <strain evidence="1">CBS 538.74</strain>
    </source>
</reference>
<keyword evidence="2" id="KW-1185">Reference proteome</keyword>
<accession>A0AAN6VT22</accession>
<proteinExistence type="predicted"/>
<name>A0AAN6VT22_9PEZI</name>
<evidence type="ECO:0000313" key="1">
    <source>
        <dbReference type="EMBL" id="KAK4157278.1"/>
    </source>
</evidence>
<reference evidence="1" key="2">
    <citation type="submission" date="2023-05" db="EMBL/GenBank/DDBJ databases">
        <authorList>
            <consortium name="Lawrence Berkeley National Laboratory"/>
            <person name="Steindorff A."/>
            <person name="Hensen N."/>
            <person name="Bonometti L."/>
            <person name="Westerberg I."/>
            <person name="Brannstrom I.O."/>
            <person name="Guillou S."/>
            <person name="Cros-Aarteil S."/>
            <person name="Calhoun S."/>
            <person name="Haridas S."/>
            <person name="Kuo A."/>
            <person name="Mondo S."/>
            <person name="Pangilinan J."/>
            <person name="Riley R."/>
            <person name="Labutti K."/>
            <person name="Andreopoulos B."/>
            <person name="Lipzen A."/>
            <person name="Chen C."/>
            <person name="Yanf M."/>
            <person name="Daum C."/>
            <person name="Ng V."/>
            <person name="Clum A."/>
            <person name="Ohm R."/>
            <person name="Martin F."/>
            <person name="Silar P."/>
            <person name="Natvig D."/>
            <person name="Lalanne C."/>
            <person name="Gautier V."/>
            <person name="Ament-Velasquez S.L."/>
            <person name="Kruys A."/>
            <person name="Hutchinson M.I."/>
            <person name="Powell A.J."/>
            <person name="Barry K."/>
            <person name="Miller A.N."/>
            <person name="Grigoriev I.V."/>
            <person name="Debuchy R."/>
            <person name="Gladieux P."/>
            <person name="Thoren M.H."/>
            <person name="Johannesson H."/>
        </authorList>
    </citation>
    <scope>NUCLEOTIDE SEQUENCE</scope>
    <source>
        <strain evidence="1">CBS 538.74</strain>
    </source>
</reference>
<comment type="caution">
    <text evidence="1">The sequence shown here is derived from an EMBL/GenBank/DDBJ whole genome shotgun (WGS) entry which is preliminary data.</text>
</comment>
<sequence length="439" mass="49032">MHFTTPSPPHRPVMETITALGDTTASTSCSQGTDIAMLDADWINPSGDEMLPDTPCRPSIESDHDTSLRGGVIYRPPNLAWRQKGVVASREDEEVEIDYEDLEGLSEDDNSSISSDWDNYGSLPLTMGEYDETVAHLEGSGDWNADQKKLHKLIFMRGLHPMMPSWWRVSFRMWGVTQPHLDDLFTPKHSKKRVAIHAYGNEVAAAKALESLFYLSQTVTDYEEIGYQSKIAPTVVKGIRSYIKWAMRDARIDTHNTQLNMLVQAYPPEFQDDGYVSDGSNFAPSPVSSNEDQEWGAADGSKIMDGANEADVEAAEAQRARRFTRAVSRDLERRLVDMGQRWRNSLRNKRGKGFIAEPPTLYAFAVIQHIVLLASHDSSSPTNPVVVLEQIVLNDRGQWLWNALSIALPVNMARDALNGMWDAGVVVAEHDDSEADPDL</sequence>
<gene>
    <name evidence="1" type="ORF">C8A00DRAFT_40373</name>
</gene>
<evidence type="ECO:0000313" key="2">
    <source>
        <dbReference type="Proteomes" id="UP001302745"/>
    </source>
</evidence>
<organism evidence="1 2">
    <name type="scientific">Chaetomidium leptoderma</name>
    <dbReference type="NCBI Taxonomy" id="669021"/>
    <lineage>
        <taxon>Eukaryota</taxon>
        <taxon>Fungi</taxon>
        <taxon>Dikarya</taxon>
        <taxon>Ascomycota</taxon>
        <taxon>Pezizomycotina</taxon>
        <taxon>Sordariomycetes</taxon>
        <taxon>Sordariomycetidae</taxon>
        <taxon>Sordariales</taxon>
        <taxon>Chaetomiaceae</taxon>
        <taxon>Chaetomidium</taxon>
    </lineage>
</organism>